<protein>
    <submittedName>
        <fullName evidence="8">TonB-dependent receptor</fullName>
    </submittedName>
</protein>
<dbReference type="InterPro" id="IPR010104">
    <property type="entry name" value="TonB_rcpt_bac"/>
</dbReference>
<proteinExistence type="inferred from homology"/>
<feature type="domain" description="TonB-dependent receptor plug" evidence="7">
    <location>
        <begin position="64"/>
        <end position="170"/>
    </location>
</feature>
<dbReference type="InterPro" id="IPR036942">
    <property type="entry name" value="Beta-barrel_TonB_sf"/>
</dbReference>
<dbReference type="OrthoDB" id="8727862at2"/>
<reference evidence="8 9" key="1">
    <citation type="journal article" date="2010" name="J. Bacteriol.">
        <title>Genome sequence of the oligotrophic marine Gammaproteobacterium HTCC2143, isolated from the Oregon Coast.</title>
        <authorList>
            <person name="Oh H.M."/>
            <person name="Kang I."/>
            <person name="Ferriera S."/>
            <person name="Giovannoni S.J."/>
            <person name="Cho J.C."/>
        </authorList>
    </citation>
    <scope>NUCLEOTIDE SEQUENCE [LARGE SCALE GENOMIC DNA]</scope>
    <source>
        <strain evidence="8 9">HTCC2143</strain>
    </source>
</reference>
<dbReference type="InterPro" id="IPR037066">
    <property type="entry name" value="Plug_dom_sf"/>
</dbReference>
<evidence type="ECO:0000313" key="9">
    <source>
        <dbReference type="Proteomes" id="UP000004931"/>
    </source>
</evidence>
<dbReference type="SUPFAM" id="SSF56935">
    <property type="entry name" value="Porins"/>
    <property type="match status" value="1"/>
</dbReference>
<keyword evidence="8" id="KW-0675">Receptor</keyword>
<dbReference type="Gene3D" id="2.170.130.10">
    <property type="entry name" value="TonB-dependent receptor, plug domain"/>
    <property type="match status" value="1"/>
</dbReference>
<feature type="domain" description="TonB-dependent receptor-like beta-barrel" evidence="6">
    <location>
        <begin position="434"/>
        <end position="1009"/>
    </location>
</feature>
<comment type="similarity">
    <text evidence="4">Belongs to the TonB-dependent receptor family.</text>
</comment>
<gene>
    <name evidence="8" type="ORF">GP2143_05820</name>
</gene>
<evidence type="ECO:0000259" key="6">
    <source>
        <dbReference type="Pfam" id="PF00593"/>
    </source>
</evidence>
<accession>A0YBL4</accession>
<evidence type="ECO:0000256" key="4">
    <source>
        <dbReference type="RuleBase" id="RU003357"/>
    </source>
</evidence>
<feature type="chain" id="PRO_5002630652" evidence="5">
    <location>
        <begin position="26"/>
        <end position="1042"/>
    </location>
</feature>
<dbReference type="eggNOG" id="COG1629">
    <property type="taxonomic scope" value="Bacteria"/>
</dbReference>
<comment type="caution">
    <text evidence="8">The sequence shown here is derived from an EMBL/GenBank/DDBJ whole genome shotgun (WGS) entry which is preliminary data.</text>
</comment>
<comment type="subcellular location">
    <subcellularLocation>
        <location evidence="1 4">Cell outer membrane</location>
    </subcellularLocation>
</comment>
<sequence>MRFKQTMLASSVALALLATGSQAWAQDAGSVAAAEDAAGDEAAVMEEVVVKGIRSSLTKAADYKRDYNGIVDAIVAEDMGKFPDGNLAEALSRLVGVAIDRSNIEGSKVAVRGFGPEFNLVTLNGRQMPTVPGVYNGGRSFDFGDISAHGFESVQVFKTPTAQLPTGGIGSTINIITAKPLNAPGFKGSFSVGGVVDTTDIDDDVTPEIDFFVTNTFLDDRLGLSLSGSHQVRNNREEGLQETSWFNTADIPGRIDGATIDATANQRADGVLFFPEKVGFQVKDNERTRNNAQATLQFDVTEKVRATLDYTYSAVEFTTVGNQFGSYLGGFNMTSGTANNNGTIFDSSYAGGQYTHSATWGYEDSTNKSLGFNVEWQVSDALTLAFDYHDSSAEKEGTGLDNSISFINANWPGWDAVYEPAATVNSRDVSFGSSGIPRYDFNVSNSFQGNNIEGYDEIQANDLGSTNGTFNHQKKRNELQQFQIDGKWENLDGLFVSSLKSIEFGISRMEQEVRDTRASNFLIQGAGNDGTSTVLNYAQYDDAIFTRTSLSGFMDESGSNPTDYYLAIDVPAAAAAFSRAGWGPGAPPALWWAQNYADCEIVSDAAGTGFTDLATGERGDDRCLLNAGPTTVDGTVEEELTAVYAQFNFESEINYMPLNVSAGLRYEDAETTSTALSQIASDIAWNVDGFNVLYNGVVPVPVSASNSYVLPNISMSLGVSETGVVRLSASQSIARAGINDLRSVLAFTQRQFGENAQANSGNPALEPLESDNFDIAYENYYAEGSYFAVGYFRKNISGFLTSSTKTQTYGGLTDPFFGDFANAARADIAAGNSRGDTPPWANEFQELWWNTAGQDGSIGICYGGGWVCPPEYIIGEATDPLAQIDIAQPDNGQSGTIDGWEIAIQHQFAGTGFGINANATFVGGDVEADVYSLGEQFGLPGFGDSANLAAFYEDEKWQATIAWNFRDETYAGVEGSNNPIFLEDRFQVDMTASYKVNDNLTIFAEARNITDEPVRLFVRQSEMIFLAQDHGPMYKFGLRANF</sequence>
<dbReference type="InterPro" id="IPR012910">
    <property type="entry name" value="Plug_dom"/>
</dbReference>
<dbReference type="AlphaFoldDB" id="A0YBL4"/>
<dbReference type="STRING" id="247633.GP2143_05820"/>
<dbReference type="EMBL" id="AAVT01000002">
    <property type="protein sequence ID" value="EAW31944.1"/>
    <property type="molecule type" value="Genomic_DNA"/>
</dbReference>
<dbReference type="InterPro" id="IPR000531">
    <property type="entry name" value="Beta-barrel_TonB"/>
</dbReference>
<dbReference type="Proteomes" id="UP000004931">
    <property type="component" value="Unassembled WGS sequence"/>
</dbReference>
<dbReference type="Gene3D" id="2.40.170.20">
    <property type="entry name" value="TonB-dependent receptor, beta-barrel domain"/>
    <property type="match status" value="1"/>
</dbReference>
<dbReference type="PANTHER" id="PTHR40980:SF3">
    <property type="entry name" value="TONB-DEPENDENT RECEPTOR-LIKE BETA-BARREL DOMAIN-CONTAINING PROTEIN"/>
    <property type="match status" value="1"/>
</dbReference>
<dbReference type="PANTHER" id="PTHR40980">
    <property type="entry name" value="PLUG DOMAIN-CONTAINING PROTEIN"/>
    <property type="match status" value="1"/>
</dbReference>
<keyword evidence="4" id="KW-0798">TonB box</keyword>
<evidence type="ECO:0000256" key="2">
    <source>
        <dbReference type="ARBA" id="ARBA00023136"/>
    </source>
</evidence>
<keyword evidence="2 4" id="KW-0472">Membrane</keyword>
<dbReference type="Pfam" id="PF00593">
    <property type="entry name" value="TonB_dep_Rec_b-barrel"/>
    <property type="match status" value="1"/>
</dbReference>
<keyword evidence="5" id="KW-0732">Signal</keyword>
<dbReference type="NCBIfam" id="TIGR01782">
    <property type="entry name" value="TonB-Xanth-Caul"/>
    <property type="match status" value="1"/>
</dbReference>
<name>A0YBL4_9GAMM</name>
<evidence type="ECO:0000256" key="5">
    <source>
        <dbReference type="SAM" id="SignalP"/>
    </source>
</evidence>
<evidence type="ECO:0000256" key="3">
    <source>
        <dbReference type="ARBA" id="ARBA00023237"/>
    </source>
</evidence>
<keyword evidence="3" id="KW-0998">Cell outer membrane</keyword>
<dbReference type="GO" id="GO:0009279">
    <property type="term" value="C:cell outer membrane"/>
    <property type="evidence" value="ECO:0007669"/>
    <property type="project" value="UniProtKB-SubCell"/>
</dbReference>
<evidence type="ECO:0000313" key="8">
    <source>
        <dbReference type="EMBL" id="EAW31944.1"/>
    </source>
</evidence>
<keyword evidence="9" id="KW-1185">Reference proteome</keyword>
<dbReference type="Pfam" id="PF07715">
    <property type="entry name" value="Plug"/>
    <property type="match status" value="1"/>
</dbReference>
<feature type="signal peptide" evidence="5">
    <location>
        <begin position="1"/>
        <end position="25"/>
    </location>
</feature>
<evidence type="ECO:0000256" key="1">
    <source>
        <dbReference type="ARBA" id="ARBA00004442"/>
    </source>
</evidence>
<organism evidence="8 9">
    <name type="scientific">marine gamma proteobacterium HTCC2143</name>
    <dbReference type="NCBI Taxonomy" id="247633"/>
    <lineage>
        <taxon>Bacteria</taxon>
        <taxon>Pseudomonadati</taxon>
        <taxon>Pseudomonadota</taxon>
        <taxon>Gammaproteobacteria</taxon>
        <taxon>Cellvibrionales</taxon>
        <taxon>Spongiibacteraceae</taxon>
        <taxon>BD1-7 clade</taxon>
    </lineage>
</organism>
<evidence type="ECO:0000259" key="7">
    <source>
        <dbReference type="Pfam" id="PF07715"/>
    </source>
</evidence>